<dbReference type="AlphaFoldDB" id="A0AAN8NII7"/>
<evidence type="ECO:0000256" key="1">
    <source>
        <dbReference type="SAM" id="MobiDB-lite"/>
    </source>
</evidence>
<evidence type="ECO:0000313" key="2">
    <source>
        <dbReference type="EMBL" id="KAK6513592.1"/>
    </source>
</evidence>
<accession>A0AAN8NII7</accession>
<gene>
    <name evidence="2" type="ORF">TWF506_008029</name>
</gene>
<keyword evidence="3" id="KW-1185">Reference proteome</keyword>
<dbReference type="Proteomes" id="UP001307849">
    <property type="component" value="Unassembled WGS sequence"/>
</dbReference>
<protein>
    <submittedName>
        <fullName evidence="2">Uncharacterized protein</fullName>
    </submittedName>
</protein>
<comment type="caution">
    <text evidence="2">The sequence shown here is derived from an EMBL/GenBank/DDBJ whole genome shotgun (WGS) entry which is preliminary data.</text>
</comment>
<feature type="region of interest" description="Disordered" evidence="1">
    <location>
        <begin position="442"/>
        <end position="505"/>
    </location>
</feature>
<evidence type="ECO:0000313" key="3">
    <source>
        <dbReference type="Proteomes" id="UP001307849"/>
    </source>
</evidence>
<proteinExistence type="predicted"/>
<reference evidence="2 3" key="1">
    <citation type="submission" date="2019-10" db="EMBL/GenBank/DDBJ databases">
        <authorList>
            <person name="Palmer J.M."/>
        </authorList>
    </citation>
    <scope>NUCLEOTIDE SEQUENCE [LARGE SCALE GENOMIC DNA]</scope>
    <source>
        <strain evidence="2 3">TWF506</strain>
    </source>
</reference>
<name>A0AAN8NII7_9PEZI</name>
<organism evidence="2 3">
    <name type="scientific">Arthrobotrys conoides</name>
    <dbReference type="NCBI Taxonomy" id="74498"/>
    <lineage>
        <taxon>Eukaryota</taxon>
        <taxon>Fungi</taxon>
        <taxon>Dikarya</taxon>
        <taxon>Ascomycota</taxon>
        <taxon>Pezizomycotina</taxon>
        <taxon>Orbiliomycetes</taxon>
        <taxon>Orbiliales</taxon>
        <taxon>Orbiliaceae</taxon>
        <taxon>Arthrobotrys</taxon>
    </lineage>
</organism>
<sequence length="533" mass="59380">MTKLFPTWLAFVQAIEDWYPYPSRAFLLYPNHPAEGNPNFAPAIPPNPIERLCINTTTAGSLIVAIEEYQSITWRFRPTAWPSMPHDKRQISDIKFHMTALLQTMRNIIPDDLHEVPGPLKETMDCLAQSLIRLESINPDIRGQWRIFNDVSSHTSTSSNTYQEILNLTNMKLRQLKDKAIGDTFPSPIEDREAQSAADMIIESTTNRQENVKPDSTGKRSSKIWGIPINFNIFRKRKDTASEPSKIQQPHKERVRLPISTSAPNPYPWWPQEIPPGWYASPKQADLLPPVSASVPIPCTPEDPVIPDFPQNFFQPGSQLSFIALRDFDFNIPYRTGNTPVGSPDDAGLPYSPVSKNATVPPIRIGTPSSSPTHVAIREAAQGYRRKKALEVRFQQDHRRYKSISRGKMAKAAARRIEQGLSSPPPDPISGVAVGEAQHIENVGFQAPRPRTPKPPPRVQTTRPKPSKVRVRAIQARPTGGDDENVPRAPTPAAPHATPALQSQPLLTRADFAKQVVPKTGSNPVSLLSLRAC</sequence>
<dbReference type="EMBL" id="JAVHJM010000005">
    <property type="protein sequence ID" value="KAK6513592.1"/>
    <property type="molecule type" value="Genomic_DNA"/>
</dbReference>